<dbReference type="AlphaFoldDB" id="A0A517NWM7"/>
<sequence length="256" mass="28381" precursor="true">MKRWIIAVAFVAFCHYPLFAQSASRLASPSAIPLSLPLGLPPSLPQFALAQIIGDETVHVDFVRAEANSASRAAVPVRLADHFDTPASKASAHGRSTTTELQSYEAQVPYVVKKKQQYTVQVPYQQEITDDDGRQRSVTRTRSEIRHRIVSTTLMRTEKRTRTAVVHSDGSTTRSASESQTSKSFAKTQWKPAPHSMALNLADIVFSSPRGEAVPANVAAKQLLVRQPVVFLDNDDRLSPYFQQLVCPETLVVRRK</sequence>
<feature type="signal peptide" evidence="2">
    <location>
        <begin position="1"/>
        <end position="20"/>
    </location>
</feature>
<evidence type="ECO:0000256" key="1">
    <source>
        <dbReference type="SAM" id="MobiDB-lite"/>
    </source>
</evidence>
<gene>
    <name evidence="3" type="ORF">K239x_35060</name>
</gene>
<name>A0A517NWM7_9BACT</name>
<feature type="region of interest" description="Disordered" evidence="1">
    <location>
        <begin position="157"/>
        <end position="189"/>
    </location>
</feature>
<dbReference type="RefSeq" id="WP_145419327.1">
    <property type="nucleotide sequence ID" value="NZ_CP036526.1"/>
</dbReference>
<evidence type="ECO:0000313" key="4">
    <source>
        <dbReference type="Proteomes" id="UP000319817"/>
    </source>
</evidence>
<feature type="chain" id="PRO_5021733603" evidence="2">
    <location>
        <begin position="21"/>
        <end position="256"/>
    </location>
</feature>
<dbReference type="EMBL" id="CP036526">
    <property type="protein sequence ID" value="QDT11508.1"/>
    <property type="molecule type" value="Genomic_DNA"/>
</dbReference>
<proteinExistence type="predicted"/>
<keyword evidence="4" id="KW-1185">Reference proteome</keyword>
<protein>
    <submittedName>
        <fullName evidence="3">Uncharacterized protein</fullName>
    </submittedName>
</protein>
<evidence type="ECO:0000313" key="3">
    <source>
        <dbReference type="EMBL" id="QDT11508.1"/>
    </source>
</evidence>
<evidence type="ECO:0000256" key="2">
    <source>
        <dbReference type="SAM" id="SignalP"/>
    </source>
</evidence>
<organism evidence="3 4">
    <name type="scientific">Stieleria marina</name>
    <dbReference type="NCBI Taxonomy" id="1930275"/>
    <lineage>
        <taxon>Bacteria</taxon>
        <taxon>Pseudomonadati</taxon>
        <taxon>Planctomycetota</taxon>
        <taxon>Planctomycetia</taxon>
        <taxon>Pirellulales</taxon>
        <taxon>Pirellulaceae</taxon>
        <taxon>Stieleria</taxon>
    </lineage>
</organism>
<reference evidence="3 4" key="1">
    <citation type="submission" date="2019-02" db="EMBL/GenBank/DDBJ databases">
        <title>Deep-cultivation of Planctomycetes and their phenomic and genomic characterization uncovers novel biology.</title>
        <authorList>
            <person name="Wiegand S."/>
            <person name="Jogler M."/>
            <person name="Boedeker C."/>
            <person name="Pinto D."/>
            <person name="Vollmers J."/>
            <person name="Rivas-Marin E."/>
            <person name="Kohn T."/>
            <person name="Peeters S.H."/>
            <person name="Heuer A."/>
            <person name="Rast P."/>
            <person name="Oberbeckmann S."/>
            <person name="Bunk B."/>
            <person name="Jeske O."/>
            <person name="Meyerdierks A."/>
            <person name="Storesund J.E."/>
            <person name="Kallscheuer N."/>
            <person name="Luecker S."/>
            <person name="Lage O.M."/>
            <person name="Pohl T."/>
            <person name="Merkel B.J."/>
            <person name="Hornburger P."/>
            <person name="Mueller R.-W."/>
            <person name="Bruemmer F."/>
            <person name="Labrenz M."/>
            <person name="Spormann A.M."/>
            <person name="Op den Camp H."/>
            <person name="Overmann J."/>
            <person name="Amann R."/>
            <person name="Jetten M.S.M."/>
            <person name="Mascher T."/>
            <person name="Medema M.H."/>
            <person name="Devos D.P."/>
            <person name="Kaster A.-K."/>
            <person name="Ovreas L."/>
            <person name="Rohde M."/>
            <person name="Galperin M.Y."/>
            <person name="Jogler C."/>
        </authorList>
    </citation>
    <scope>NUCLEOTIDE SEQUENCE [LARGE SCALE GENOMIC DNA]</scope>
    <source>
        <strain evidence="3 4">K23_9</strain>
    </source>
</reference>
<feature type="compositionally biased region" description="Polar residues" evidence="1">
    <location>
        <begin position="169"/>
        <end position="187"/>
    </location>
</feature>
<accession>A0A517NWM7</accession>
<dbReference type="Proteomes" id="UP000319817">
    <property type="component" value="Chromosome"/>
</dbReference>
<keyword evidence="2" id="KW-0732">Signal</keyword>